<dbReference type="PANTHER" id="PTHR12358">
    <property type="entry name" value="SPHINGOSINE KINASE"/>
    <property type="match status" value="1"/>
</dbReference>
<evidence type="ECO:0000259" key="5">
    <source>
        <dbReference type="PROSITE" id="PS50146"/>
    </source>
</evidence>
<dbReference type="Proteomes" id="UP000014977">
    <property type="component" value="Unassembled WGS sequence"/>
</dbReference>
<evidence type="ECO:0000256" key="2">
    <source>
        <dbReference type="ARBA" id="ARBA00022741"/>
    </source>
</evidence>
<dbReference type="GO" id="GO:0005524">
    <property type="term" value="F:ATP binding"/>
    <property type="evidence" value="ECO:0007669"/>
    <property type="project" value="UniProtKB-KW"/>
</dbReference>
<protein>
    <submittedName>
        <fullName evidence="6">Diacylglycerol kinase catalytic region</fullName>
    </submittedName>
</protein>
<comment type="caution">
    <text evidence="6">The sequence shown here is derived from an EMBL/GenBank/DDBJ whole genome shotgun (WGS) entry which is preliminary data.</text>
</comment>
<dbReference type="EMBL" id="ATHJ01000090">
    <property type="protein sequence ID" value="EPR39329.1"/>
    <property type="molecule type" value="Genomic_DNA"/>
</dbReference>
<evidence type="ECO:0000256" key="1">
    <source>
        <dbReference type="ARBA" id="ARBA00022679"/>
    </source>
</evidence>
<dbReference type="eggNOG" id="COG1597">
    <property type="taxonomic scope" value="Bacteria"/>
</dbReference>
<sequence>MISCLVVVNPASGGGLARKRAAILCRGLSRSCRVAVIETRHRGDAAEMTARRGMDVDRVVAVGGDGTLNEVLNGLMRIGTGAHDRPELGFLPAGTANVAVQAFGFVQNPAAAVKFFLETDSRPVDVGVARFNDGERAFLLWLGAGFDAVVIDALNASRTGRMGLPGLIYGLPRMTAALGRYAAPPISVSVDGAFLGVAASVILANVRVMAFGAVVDGSADPFDGRLDVVAVPPGSRLNLLRVVRHMMTSGLSTLHGVRHRSGIRIRLAADDRVPLQLDGEPAGGLPAAVRLERGAVRLLLS</sequence>
<keyword evidence="4" id="KW-0067">ATP-binding</keyword>
<accession>S7UYL8</accession>
<dbReference type="STRING" id="897.B2D07_03440"/>
<dbReference type="SMART" id="SM00046">
    <property type="entry name" value="DAGKc"/>
    <property type="match status" value="1"/>
</dbReference>
<dbReference type="Pfam" id="PF19279">
    <property type="entry name" value="YegS_C"/>
    <property type="match status" value="1"/>
</dbReference>
<dbReference type="InterPro" id="IPR017438">
    <property type="entry name" value="ATP-NAD_kinase_N"/>
</dbReference>
<feature type="domain" description="DAGKc" evidence="5">
    <location>
        <begin position="1"/>
        <end position="133"/>
    </location>
</feature>
<dbReference type="GO" id="GO:0016301">
    <property type="term" value="F:kinase activity"/>
    <property type="evidence" value="ECO:0007669"/>
    <property type="project" value="UniProtKB-KW"/>
</dbReference>
<keyword evidence="3 6" id="KW-0418">Kinase</keyword>
<reference evidence="6 7" key="1">
    <citation type="journal article" date="2013" name="Genome Announc.">
        <title>Draft genome sequences for three mercury-methylating, sulfate-reducing bacteria.</title>
        <authorList>
            <person name="Brown S.D."/>
            <person name="Hurt R.A.Jr."/>
            <person name="Gilmour C.C."/>
            <person name="Elias D.A."/>
        </authorList>
    </citation>
    <scope>NUCLEOTIDE SEQUENCE [LARGE SCALE GENOMIC DNA]</scope>
    <source>
        <strain evidence="6 7">DSM 2059</strain>
    </source>
</reference>
<dbReference type="PANTHER" id="PTHR12358:SF106">
    <property type="entry name" value="LIPID KINASE YEGS"/>
    <property type="match status" value="1"/>
</dbReference>
<dbReference type="Gene3D" id="2.60.200.40">
    <property type="match status" value="1"/>
</dbReference>
<evidence type="ECO:0000256" key="3">
    <source>
        <dbReference type="ARBA" id="ARBA00022777"/>
    </source>
</evidence>
<dbReference type="OrthoDB" id="142078at2"/>
<evidence type="ECO:0000313" key="7">
    <source>
        <dbReference type="Proteomes" id="UP000014977"/>
    </source>
</evidence>
<dbReference type="AlphaFoldDB" id="S7UYL8"/>
<gene>
    <name evidence="6" type="ORF">dsmv_2671</name>
</gene>
<dbReference type="InterPro" id="IPR045540">
    <property type="entry name" value="YegS/DAGK_C"/>
</dbReference>
<evidence type="ECO:0000256" key="4">
    <source>
        <dbReference type="ARBA" id="ARBA00022840"/>
    </source>
</evidence>
<keyword evidence="1" id="KW-0808">Transferase</keyword>
<dbReference type="SUPFAM" id="SSF111331">
    <property type="entry name" value="NAD kinase/diacylglycerol kinase-like"/>
    <property type="match status" value="1"/>
</dbReference>
<dbReference type="InterPro" id="IPR001206">
    <property type="entry name" value="Diacylglycerol_kinase_cat_dom"/>
</dbReference>
<dbReference type="InterPro" id="IPR050187">
    <property type="entry name" value="Lipid_Phosphate_FormReg"/>
</dbReference>
<keyword evidence="2" id="KW-0547">Nucleotide-binding</keyword>
<keyword evidence="7" id="KW-1185">Reference proteome</keyword>
<organism evidence="6 7">
    <name type="scientific">Desulfococcus multivorans DSM 2059</name>
    <dbReference type="NCBI Taxonomy" id="1121405"/>
    <lineage>
        <taxon>Bacteria</taxon>
        <taxon>Pseudomonadati</taxon>
        <taxon>Thermodesulfobacteriota</taxon>
        <taxon>Desulfobacteria</taxon>
        <taxon>Desulfobacterales</taxon>
        <taxon>Desulfococcaceae</taxon>
        <taxon>Desulfococcus</taxon>
    </lineage>
</organism>
<dbReference type="Gene3D" id="3.40.50.10330">
    <property type="entry name" value="Probable inorganic polyphosphate/atp-NAD kinase, domain 1"/>
    <property type="match status" value="1"/>
</dbReference>
<dbReference type="Pfam" id="PF00781">
    <property type="entry name" value="DAGK_cat"/>
    <property type="match status" value="1"/>
</dbReference>
<dbReference type="InterPro" id="IPR016064">
    <property type="entry name" value="NAD/diacylglycerol_kinase_sf"/>
</dbReference>
<evidence type="ECO:0000313" key="6">
    <source>
        <dbReference type="EMBL" id="EPR39329.1"/>
    </source>
</evidence>
<dbReference type="RefSeq" id="WP_020877428.1">
    <property type="nucleotide sequence ID" value="NZ_ATHJ01000090.1"/>
</dbReference>
<proteinExistence type="predicted"/>
<dbReference type="PROSITE" id="PS50146">
    <property type="entry name" value="DAGK"/>
    <property type="match status" value="1"/>
</dbReference>
<name>S7UYL8_DESML</name>
<dbReference type="GO" id="GO:0005886">
    <property type="term" value="C:plasma membrane"/>
    <property type="evidence" value="ECO:0007669"/>
    <property type="project" value="TreeGrafter"/>
</dbReference>